<accession>A0A0L7LAL2</accession>
<dbReference type="Pfam" id="PF00328">
    <property type="entry name" value="His_Phos_2"/>
    <property type="match status" value="1"/>
</dbReference>
<dbReference type="GO" id="GO:0050308">
    <property type="term" value="F:sugar-phosphatase activity"/>
    <property type="evidence" value="ECO:0007669"/>
    <property type="project" value="TreeGrafter"/>
</dbReference>
<dbReference type="PANTHER" id="PTHR11567:SF135">
    <property type="entry name" value="GLUCOSE-1-PHOSPHATASE"/>
    <property type="match status" value="1"/>
</dbReference>
<dbReference type="EMBL" id="JTDY01002045">
    <property type="protein sequence ID" value="KOB72246.1"/>
    <property type="molecule type" value="Genomic_DNA"/>
</dbReference>
<evidence type="ECO:0000256" key="1">
    <source>
        <dbReference type="ARBA" id="ARBA00000032"/>
    </source>
</evidence>
<gene>
    <name evidence="3" type="ORF">OBRU01_12568</name>
</gene>
<dbReference type="InterPro" id="IPR029033">
    <property type="entry name" value="His_PPase_superfam"/>
</dbReference>
<dbReference type="InterPro" id="IPR033379">
    <property type="entry name" value="Acid_Pase_AS"/>
</dbReference>
<sequence>MRHRLVEPEYSLVSNAWKKKHRTIHTGPQQCVQQSSLNNIQKRDTENHVPTCKMAGKVTYCVIFALGICNAYSLELKQMLILSRHNLRTPLTGGLQSMSPKIWPKWEYAQGELTEKGASLEGYLGKYFAEWMQYQGLIPDGCPEADSVFVYANTRQRCKDTAKAFVDAAFRNCSIAVNSKNTTEMDPIFNPIIHNSSEAFKEQVISEIRKKLNEIDLKDVYLELNRITNIKDSQICKEESYCDLVNDTDDIVFQIGIKPKVAGPLFIANGMVDSFLMGYYEGLPEGDVAWGEIKTDEQWNLLTRAVKGYQNIVFNLPKSAKDFARPLVQYIKEMLSSNKTLTLLVGHDSNLNSVIAALGFKLFKLPGQLEISPIGAKLVFQRWSDGNTILI</sequence>
<dbReference type="SUPFAM" id="SSF53254">
    <property type="entry name" value="Phosphoglycerate mutase-like"/>
    <property type="match status" value="1"/>
</dbReference>
<comment type="caution">
    <text evidence="3">The sequence shown here is derived from an EMBL/GenBank/DDBJ whole genome shotgun (WGS) entry which is preliminary data.</text>
</comment>
<dbReference type="PROSITE" id="PS00616">
    <property type="entry name" value="HIS_ACID_PHOSPHAT_1"/>
    <property type="match status" value="1"/>
</dbReference>
<comment type="catalytic activity">
    <reaction evidence="1">
        <text>a phosphate monoester + H2O = an alcohol + phosphate</text>
        <dbReference type="Rhea" id="RHEA:15017"/>
        <dbReference type="ChEBI" id="CHEBI:15377"/>
        <dbReference type="ChEBI" id="CHEBI:30879"/>
        <dbReference type="ChEBI" id="CHEBI:43474"/>
        <dbReference type="ChEBI" id="CHEBI:67140"/>
        <dbReference type="EC" id="3.1.3.2"/>
    </reaction>
</comment>
<keyword evidence="4" id="KW-1185">Reference proteome</keyword>
<dbReference type="CDD" id="cd07061">
    <property type="entry name" value="HP_HAP_like"/>
    <property type="match status" value="1"/>
</dbReference>
<proteinExistence type="inferred from homology"/>
<protein>
    <submittedName>
        <fullName evidence="3">Glucose-1-phosphatase</fullName>
    </submittedName>
</protein>
<dbReference type="InterPro" id="IPR000560">
    <property type="entry name" value="His_Pase_clade-2"/>
</dbReference>
<evidence type="ECO:0000313" key="3">
    <source>
        <dbReference type="EMBL" id="KOB72246.1"/>
    </source>
</evidence>
<evidence type="ECO:0000313" key="4">
    <source>
        <dbReference type="Proteomes" id="UP000037510"/>
    </source>
</evidence>
<dbReference type="Gene3D" id="3.40.50.1240">
    <property type="entry name" value="Phosphoglycerate mutase-like"/>
    <property type="match status" value="2"/>
</dbReference>
<name>A0A0L7LAL2_OPEBR</name>
<reference evidence="3 4" key="1">
    <citation type="journal article" date="2015" name="Genome Biol. Evol.">
        <title>The genome of winter moth (Operophtera brumata) provides a genomic perspective on sexual dimorphism and phenology.</title>
        <authorList>
            <person name="Derks M.F."/>
            <person name="Smit S."/>
            <person name="Salis L."/>
            <person name="Schijlen E."/>
            <person name="Bossers A."/>
            <person name="Mateman C."/>
            <person name="Pijl A.S."/>
            <person name="de Ridder D."/>
            <person name="Groenen M.A."/>
            <person name="Visser M.E."/>
            <person name="Megens H.J."/>
        </authorList>
    </citation>
    <scope>NUCLEOTIDE SEQUENCE [LARGE SCALE GENOMIC DNA]</scope>
    <source>
        <strain evidence="3">WM2013NL</strain>
        <tissue evidence="3">Head and thorax</tissue>
    </source>
</reference>
<dbReference type="InterPro" id="IPR050645">
    <property type="entry name" value="Histidine_acid_phosphatase"/>
</dbReference>
<dbReference type="PROSITE" id="PS00778">
    <property type="entry name" value="HIS_ACID_PHOSPHAT_2"/>
    <property type="match status" value="1"/>
</dbReference>
<dbReference type="GO" id="GO:0003993">
    <property type="term" value="F:acid phosphatase activity"/>
    <property type="evidence" value="ECO:0007669"/>
    <property type="project" value="UniProtKB-EC"/>
</dbReference>
<dbReference type="Proteomes" id="UP000037510">
    <property type="component" value="Unassembled WGS sequence"/>
</dbReference>
<dbReference type="AlphaFoldDB" id="A0A0L7LAL2"/>
<organism evidence="3 4">
    <name type="scientific">Operophtera brumata</name>
    <name type="common">Winter moth</name>
    <name type="synonym">Phalaena brumata</name>
    <dbReference type="NCBI Taxonomy" id="104452"/>
    <lineage>
        <taxon>Eukaryota</taxon>
        <taxon>Metazoa</taxon>
        <taxon>Ecdysozoa</taxon>
        <taxon>Arthropoda</taxon>
        <taxon>Hexapoda</taxon>
        <taxon>Insecta</taxon>
        <taxon>Pterygota</taxon>
        <taxon>Neoptera</taxon>
        <taxon>Endopterygota</taxon>
        <taxon>Lepidoptera</taxon>
        <taxon>Glossata</taxon>
        <taxon>Ditrysia</taxon>
        <taxon>Geometroidea</taxon>
        <taxon>Geometridae</taxon>
        <taxon>Larentiinae</taxon>
        <taxon>Operophtera</taxon>
    </lineage>
</organism>
<comment type="similarity">
    <text evidence="2">Belongs to the histidine acid phosphatase family.</text>
</comment>
<evidence type="ECO:0000256" key="2">
    <source>
        <dbReference type="ARBA" id="ARBA00005375"/>
    </source>
</evidence>
<dbReference type="PANTHER" id="PTHR11567">
    <property type="entry name" value="ACID PHOSPHATASE-RELATED"/>
    <property type="match status" value="1"/>
</dbReference>